<name>A0A318E675_9GAMM</name>
<dbReference type="PANTHER" id="PTHR43764">
    <property type="entry name" value="MOLYBDENUM COFACTOR BIOSYNTHESIS"/>
    <property type="match status" value="1"/>
</dbReference>
<dbReference type="SMART" id="SM00852">
    <property type="entry name" value="MoCF_biosynth"/>
    <property type="match status" value="1"/>
</dbReference>
<dbReference type="InterPro" id="IPR036522">
    <property type="entry name" value="MoaC_sf"/>
</dbReference>
<feature type="domain" description="MoaB/Mog" evidence="4">
    <location>
        <begin position="151"/>
        <end position="294"/>
    </location>
</feature>
<dbReference type="PANTHER" id="PTHR43764:SF1">
    <property type="entry name" value="MOLYBDOPTERIN MOLYBDOTRANSFERASE"/>
    <property type="match status" value="1"/>
</dbReference>
<dbReference type="Pfam" id="PF00994">
    <property type="entry name" value="MoCF_biosynth"/>
    <property type="match status" value="1"/>
</dbReference>
<evidence type="ECO:0000313" key="6">
    <source>
        <dbReference type="Proteomes" id="UP000248330"/>
    </source>
</evidence>
<evidence type="ECO:0000256" key="1">
    <source>
        <dbReference type="ARBA" id="ARBA00005046"/>
    </source>
</evidence>
<dbReference type="Pfam" id="PF01967">
    <property type="entry name" value="MoaC"/>
    <property type="match status" value="1"/>
</dbReference>
<dbReference type="InterPro" id="IPR023045">
    <property type="entry name" value="MoaC"/>
</dbReference>
<comment type="function">
    <text evidence="3">Catalyzes the conversion of (8S)-3',8-cyclo-7,8-dihydroguanosine 5'-triphosphate to cyclic pyranopterin monophosphate (cPMP).</text>
</comment>
<dbReference type="RefSeq" id="WP_110266111.1">
    <property type="nucleotide sequence ID" value="NZ_CAWNXA010000009.1"/>
</dbReference>
<dbReference type="NCBIfam" id="TIGR00581">
    <property type="entry name" value="moaC"/>
    <property type="match status" value="1"/>
</dbReference>
<comment type="caution">
    <text evidence="5">The sequence shown here is derived from an EMBL/GenBank/DDBJ whole genome shotgun (WGS) entry which is preliminary data.</text>
</comment>
<dbReference type="Gene3D" id="3.30.70.640">
    <property type="entry name" value="Molybdopterin cofactor biosynthesis C (MoaC) domain"/>
    <property type="match status" value="1"/>
</dbReference>
<dbReference type="GO" id="GO:0006777">
    <property type="term" value="P:Mo-molybdopterin cofactor biosynthetic process"/>
    <property type="evidence" value="ECO:0007669"/>
    <property type="project" value="UniProtKB-KW"/>
</dbReference>
<protein>
    <submittedName>
        <fullName evidence="5">Cyclic pyranopterin monophosphate synthase subunit MoaC</fullName>
    </submittedName>
</protein>
<dbReference type="InterPro" id="IPR002820">
    <property type="entry name" value="Mopterin_CF_biosynth-C_dom"/>
</dbReference>
<evidence type="ECO:0000259" key="4">
    <source>
        <dbReference type="SMART" id="SM00852"/>
    </source>
</evidence>
<comment type="pathway">
    <text evidence="1">Cofactor biosynthesis; molybdopterin biosynthesis.</text>
</comment>
<dbReference type="PIRSF" id="PIRSF036594">
    <property type="entry name" value="MoaC_MogA"/>
    <property type="match status" value="1"/>
</dbReference>
<dbReference type="SUPFAM" id="SSF53218">
    <property type="entry name" value="Molybdenum cofactor biosynthesis proteins"/>
    <property type="match status" value="1"/>
</dbReference>
<dbReference type="CDD" id="cd00886">
    <property type="entry name" value="MogA_MoaB"/>
    <property type="match status" value="1"/>
</dbReference>
<evidence type="ECO:0000313" key="5">
    <source>
        <dbReference type="EMBL" id="PXV65725.1"/>
    </source>
</evidence>
<evidence type="ECO:0000256" key="2">
    <source>
        <dbReference type="ARBA" id="ARBA00023150"/>
    </source>
</evidence>
<dbReference type="OrthoDB" id="9794429at2"/>
<dbReference type="InterPro" id="IPR051920">
    <property type="entry name" value="MPT_Adenylyltrnsfr/MoaC-Rel"/>
</dbReference>
<reference evidence="5 6" key="1">
    <citation type="submission" date="2018-04" db="EMBL/GenBank/DDBJ databases">
        <title>Genomic Encyclopedia of Type Strains, Phase IV (KMG-IV): sequencing the most valuable type-strain genomes for metagenomic binning, comparative biology and taxonomic classification.</title>
        <authorList>
            <person name="Goeker M."/>
        </authorList>
    </citation>
    <scope>NUCLEOTIDE SEQUENCE [LARGE SCALE GENOMIC DNA]</scope>
    <source>
        <strain evidence="5 6">DSM 104150</strain>
    </source>
</reference>
<keyword evidence="2" id="KW-0501">Molybdenum cofactor biosynthesis</keyword>
<dbReference type="EMBL" id="QICN01000009">
    <property type="protein sequence ID" value="PXV65725.1"/>
    <property type="molecule type" value="Genomic_DNA"/>
</dbReference>
<dbReference type="InterPro" id="IPR012247">
    <property type="entry name" value="MoaC_MogA"/>
</dbReference>
<dbReference type="UniPathway" id="UPA00344"/>
<dbReference type="AlphaFoldDB" id="A0A318E675"/>
<keyword evidence="6" id="KW-1185">Reference proteome</keyword>
<dbReference type="NCBIfam" id="NF002947">
    <property type="entry name" value="PRK03604.1"/>
    <property type="match status" value="1"/>
</dbReference>
<dbReference type="InterPro" id="IPR036425">
    <property type="entry name" value="MoaB/Mog-like_dom_sf"/>
</dbReference>
<dbReference type="Proteomes" id="UP000248330">
    <property type="component" value="Unassembled WGS sequence"/>
</dbReference>
<gene>
    <name evidence="5" type="ORF">C8D93_109104</name>
</gene>
<sequence length="309" mass="32361">MKDVGGKPETRRSARASCVLHAPADCIERLRNGDTEKGDALKTARVAGILAAKRTDELIPLCHPLPIYRADIDYELAGISVKIIATVETIGPTGVEMEALTAASLAALTLYDMLKPHCRPAELRITDTHLEDKRGGKSQFGRKLRVAADARVIVLSDTVAAGRKPDTAGRAVEQALAAAGFAPVGYDVIPDEPAQLRAQVDAALASDVALIITVGGTGVSPRDQTTETVAPYLSQALPGLMEAARAFGQRRTPYAALSRGVAGYAGKSLIVTFPGSRGGATETLAAILPSLVHLIEVCRPGKPHAGGYS</sequence>
<dbReference type="Gene3D" id="3.40.980.10">
    <property type="entry name" value="MoaB/Mog-like domain"/>
    <property type="match status" value="1"/>
</dbReference>
<proteinExistence type="predicted"/>
<dbReference type="InterPro" id="IPR001453">
    <property type="entry name" value="MoaB/Mog_dom"/>
</dbReference>
<organism evidence="5 6">
    <name type="scientific">Sinimarinibacterium flocculans</name>
    <dbReference type="NCBI Taxonomy" id="985250"/>
    <lineage>
        <taxon>Bacteria</taxon>
        <taxon>Pseudomonadati</taxon>
        <taxon>Pseudomonadota</taxon>
        <taxon>Gammaproteobacteria</taxon>
        <taxon>Nevskiales</taxon>
        <taxon>Nevskiaceae</taxon>
        <taxon>Sinimarinibacterium</taxon>
    </lineage>
</organism>
<evidence type="ECO:0000256" key="3">
    <source>
        <dbReference type="ARBA" id="ARBA00055087"/>
    </source>
</evidence>
<accession>A0A318E675</accession>
<dbReference type="SUPFAM" id="SSF55040">
    <property type="entry name" value="Molybdenum cofactor biosynthesis protein C, MoaC"/>
    <property type="match status" value="1"/>
</dbReference>